<feature type="compositionally biased region" description="Pro residues" evidence="16">
    <location>
        <begin position="568"/>
        <end position="582"/>
    </location>
</feature>
<protein>
    <recommendedName>
        <fullName evidence="1">RNA-directed DNA polymerase</fullName>
        <ecNumber evidence="1">2.7.7.49</ecNumber>
    </recommendedName>
</protein>
<dbReference type="CDD" id="cd00303">
    <property type="entry name" value="retropepsin_like"/>
    <property type="match status" value="1"/>
</dbReference>
<dbReference type="Pfam" id="PF24626">
    <property type="entry name" value="SH3_Tf2-1"/>
    <property type="match status" value="1"/>
</dbReference>
<dbReference type="FunFam" id="3.30.420.10:FF:000219">
    <property type="entry name" value="Putative retroelement"/>
    <property type="match status" value="1"/>
</dbReference>
<evidence type="ECO:0000256" key="11">
    <source>
        <dbReference type="ARBA" id="ARBA00022908"/>
    </source>
</evidence>
<dbReference type="SUPFAM" id="SSF53098">
    <property type="entry name" value="Ribonuclease H-like"/>
    <property type="match status" value="1"/>
</dbReference>
<dbReference type="InterPro" id="IPR005162">
    <property type="entry name" value="Retrotrans_gag_dom"/>
</dbReference>
<dbReference type="PROSITE" id="PS50994">
    <property type="entry name" value="INTEGRASE"/>
    <property type="match status" value="1"/>
</dbReference>
<keyword evidence="11" id="KW-0229">DNA integration</keyword>
<evidence type="ECO:0000256" key="1">
    <source>
        <dbReference type="ARBA" id="ARBA00012493"/>
    </source>
</evidence>
<dbReference type="GO" id="GO:0003887">
    <property type="term" value="F:DNA-directed DNA polymerase activity"/>
    <property type="evidence" value="ECO:0007669"/>
    <property type="project" value="UniProtKB-KW"/>
</dbReference>
<evidence type="ECO:0000313" key="20">
    <source>
        <dbReference type="EMBL" id="WVZ54743.1"/>
    </source>
</evidence>
<dbReference type="InterPro" id="IPR043128">
    <property type="entry name" value="Rev_trsase/Diguanyl_cyclase"/>
</dbReference>
<feature type="region of interest" description="Disordered" evidence="16">
    <location>
        <begin position="819"/>
        <end position="848"/>
    </location>
</feature>
<feature type="domain" description="Chromo" evidence="17">
    <location>
        <begin position="2431"/>
        <end position="2463"/>
    </location>
</feature>
<dbReference type="InterPro" id="IPR000477">
    <property type="entry name" value="RT_dom"/>
</dbReference>
<feature type="region of interest" description="Disordered" evidence="16">
    <location>
        <begin position="1433"/>
        <end position="1487"/>
    </location>
</feature>
<dbReference type="Pfam" id="PF03732">
    <property type="entry name" value="Retrotrans_gag"/>
    <property type="match status" value="2"/>
</dbReference>
<dbReference type="Gene3D" id="3.10.10.10">
    <property type="entry name" value="HIV Type 1 Reverse Transcriptase, subunit A, domain 1"/>
    <property type="match status" value="2"/>
</dbReference>
<dbReference type="PANTHER" id="PTHR37984:SF5">
    <property type="entry name" value="PROTEIN NYNRIN-LIKE"/>
    <property type="match status" value="1"/>
</dbReference>
<name>A0AAQ3SFI2_PASNO</name>
<sequence length="2562" mass="284086">SSLFSLAYPPTGGGVGRASARRGGHSIRRWCRGRDALNPLPSVSIGVQARSRGVPGRSPLPSAPAAVFGSGLQGMEPPASRSRVAAEAADLLSSFPAHLQDEILRRLDLRDAVRTSALSRAWRRRWESVAGLALSFPEGTPPCVVDRVLFLYAGPRVARFSAYVDAASISHVDHWLIALSRRSVQSISIGFEWSFSFYPRGYCLHSSIFSCAGLVSLRLSACAAIPPLPVGFAGFPLLEELYLNCDFPDNGDRQLQAIIQGSPLLRVLFLEVNNIVDFLIEAPNLSSLALCAGYTDTDWRFGEMLCLQDAKIFLLRYPRHEHDFRGFFAGFAQVRELTLTAPIDEVKIDTTPFTFYNLKSLVLSTRFNAMNPILFMFCLLRSSPNLEKLKIELHRKKTVANWEFLNTQWTDGMCAKLQIVEIISHQWWLPISFMKLILSKASLLRTLSMDEYPCSQDDPLNELLTCRRASAQAQVLFKLGRRPYVSRSQGRLKKQQEYCHLISLSLSLPKPTIRGQNPIGEDGTGGITRPAITDRDYELRSRGPATLGITALDNLVSRSRSSSTRRSPSPPPATAPPSPPAAAPSSPASSSAASCAVAMGDSDDLKTTVASLAAIVKSLQSTAEANTKAIADLVAHQTSSSSSSKPPMGEPPTDRPPRFQKLDFPRFDGKTDPMLFINKCESYFRQQRTMAEERVWMASYNLEDVAQLWYMQLQEDEDGTPTWARFKEMLNIRFGPPLRSAPLFELSECRRTGTVEDFSNRFQALLPRAGKLSDEQRVQLYTGGLLPPLSHQSGTFQGRATCRAGATTATAPSTAAALPTLPAPPAKPLALPAPPAPGAGTQVKRLSTEEQAERRRLGLCYNCDQPYTRGHNRVCRRIFYIGGVEIAEEEETDEAPVFSLHAVVGAPVSSTIQLRVRVGAADFIALVDTGSTHSFIGEEAARRAGLPIEPYPRLTATVANGERIACPGVIRQAVVLINDRAFSVDLYVMPLAGYDVVLGTHWMATLGDIVWNMAARTMTFKQAGQDVCWSGVATPTPPRLHVTETTEPLLQGVLDSFSDVFAEPTSLPPERGRTHRIVLKPGAGPVAVRPYRYPAAHKDELEKQCSAMIEQGIVRRSDSAFSSPVLLVKKADGTWRFCVDYRALNALTVKDAFPIPQVVGGSPSTPPSRSSSTRRSPSPPPATAPPSPPAAAPSSPASSSAASCAVAMGDSDDLKTTVASLAAIVKSLQSTAEANTKAIADLVAHQTSSSSSSKPPMGEPPTDRPPRFQKLDFPRFDGKTDPMLFINKCESYFRQQRTMAEERVWMASYNLEDVAQLWYMQLQEDEDGTPTWARFKEMLNIRFGPPLRSAPLFELSECRRTGTVEDFSNRFQALLPRAGKLSDEQRVQLYTGGLLPPLSHQVRVHNPESLAAAMSLARQLELVELDRLSQAPSKAAPRAALPAPPPRPAPSTAAALPTLPAPPAKPLALPAPPAPGAGTQVKRLSTEEQAERRRLGLCYNCDQPYTRGHNRVCRRIFYIGGVEIAEEEETDEAPVFSLHAVVGAPVSSTIQLRVRVGAADFIALVDTGSTHSFIGEAHRAVPSSHGNGSCPGVIADERGRTHRIVLKPGAGPVAVRPYRYPAAHKDELEKQCSAMIEQGIVRRSDSAFSSPVLLVKKADGTWRFCVDYRALNALTVKDAFPIPVVDELLDELHGAKFFTKLDLRSGYHQVRMRPEDIHKTAFRTHDGLYEFLVMPFGLCNAPATFQALMNDVLRPFLRRFVLVFFDDILIYSKSWADHLRHLRVVLSTLRQHLLFVKRSKCAFGVPSVAYLGHTISEAGVAMDATKVQAIHDWPVPRSARAVRGFLGLTGYYRKFIHNYGTIAAPLTVLLKKEGFAWDDGAASAFAALKDAVTTAPVLAMPNFAKPFPACGARHQALAAYERELIGLVQAVRHWRPYLWGRRFSVKTDHYSLKYLLDQRLATIPQHHWVGKLLGFDFSVEYKPGATNVVADALSRRDTAEGELLVLSAPRFDFINKLRQAQLGDPALVALHAEIAAGDRVAPWSVIDGMVQFAGRLYIPPASPLLQEILGAVHEDGHEGVQLTLHRLRRDFHFPHMKQFMQDKVRQCGVCQRYKSEHMHPAGLLLPLPVPQGVWTDIALDFVEALPRVRGKSVILTVVDRFSKYCHFIQLAHPYSAESVAQAFFNDIVRLHGVPQSMVSDRDTVFTSTFWQELMRLMGTKLQMTTAFHPQSDGQSESANRVILMYLRCLTGDRPRDWLRWLPWAEYLFNTAYQTSLKDTPFRVVYGRDPPTIRSYEPGDTRVPAVAKNMEERAEFLADMRHRLEQAQTFQKRHYDRVHRPIHYQVGDWALLRLRQRAASSLPQAVSGKLKPRFFGPYRVVEIINEVAVRPELPPRARIHNVFHVGLLKQFQGTPPSEPPQLPLLHHGAIDPEPERVVRYRLARGVPQALIQWKGASAASATWEDVAPFRAKFPQFQLEDELALDGEGDVMFGRTYTRRHRARDVRRAQEREARRAATMQGANTTELSEFDFDFLRFVSRLLVVYIVLRFSQGVRVQLEHITY</sequence>
<keyword evidence="13" id="KW-0239">DNA-directed DNA polymerase</keyword>
<dbReference type="GO" id="GO:0006310">
    <property type="term" value="P:DNA recombination"/>
    <property type="evidence" value="ECO:0007669"/>
    <property type="project" value="UniProtKB-KW"/>
</dbReference>
<dbReference type="Gene3D" id="2.40.70.10">
    <property type="entry name" value="Acid Proteases"/>
    <property type="match status" value="1"/>
</dbReference>
<evidence type="ECO:0000256" key="13">
    <source>
        <dbReference type="ARBA" id="ARBA00022932"/>
    </source>
</evidence>
<dbReference type="CDD" id="cd09274">
    <property type="entry name" value="RNase_HI_RT_Ty3"/>
    <property type="match status" value="1"/>
</dbReference>
<dbReference type="InterPro" id="IPR000953">
    <property type="entry name" value="Chromo/chromo_shadow_dom"/>
</dbReference>
<dbReference type="InterPro" id="IPR056924">
    <property type="entry name" value="SH3_Tf2-1"/>
</dbReference>
<feature type="compositionally biased region" description="Pro residues" evidence="16">
    <location>
        <begin position="1459"/>
        <end position="1475"/>
    </location>
</feature>
<keyword evidence="5" id="KW-0540">Nuclease</keyword>
<evidence type="ECO:0000259" key="17">
    <source>
        <dbReference type="PROSITE" id="PS50013"/>
    </source>
</evidence>
<evidence type="ECO:0000256" key="16">
    <source>
        <dbReference type="SAM" id="MobiDB-lite"/>
    </source>
</evidence>
<feature type="compositionally biased region" description="Pro residues" evidence="16">
    <location>
        <begin position="821"/>
        <end position="837"/>
    </location>
</feature>
<feature type="region of interest" description="Disordered" evidence="16">
    <location>
        <begin position="1155"/>
        <end position="1199"/>
    </location>
</feature>
<dbReference type="GO" id="GO:0015074">
    <property type="term" value="P:DNA integration"/>
    <property type="evidence" value="ECO:0007669"/>
    <property type="project" value="UniProtKB-KW"/>
</dbReference>
<feature type="non-terminal residue" evidence="20">
    <location>
        <position position="1"/>
    </location>
</feature>
<dbReference type="Gene3D" id="3.80.10.10">
    <property type="entry name" value="Ribonuclease Inhibitor"/>
    <property type="match status" value="1"/>
</dbReference>
<keyword evidence="12" id="KW-0695">RNA-directed DNA polymerase</keyword>
<dbReference type="SUPFAM" id="SSF52047">
    <property type="entry name" value="RNI-like"/>
    <property type="match status" value="1"/>
</dbReference>
<dbReference type="GO" id="GO:0003677">
    <property type="term" value="F:DNA binding"/>
    <property type="evidence" value="ECO:0007669"/>
    <property type="project" value="UniProtKB-KW"/>
</dbReference>
<evidence type="ECO:0000256" key="5">
    <source>
        <dbReference type="ARBA" id="ARBA00022722"/>
    </source>
</evidence>
<evidence type="ECO:0000256" key="8">
    <source>
        <dbReference type="ARBA" id="ARBA00022759"/>
    </source>
</evidence>
<dbReference type="InterPro" id="IPR043502">
    <property type="entry name" value="DNA/RNA_pol_sf"/>
</dbReference>
<dbReference type="Pfam" id="PF00665">
    <property type="entry name" value="rve"/>
    <property type="match status" value="1"/>
</dbReference>
<dbReference type="PROSITE" id="PS50878">
    <property type="entry name" value="RT_POL"/>
    <property type="match status" value="1"/>
</dbReference>
<keyword evidence="9" id="KW-0378">Hydrolase</keyword>
<feature type="compositionally biased region" description="Low complexity" evidence="16">
    <location>
        <begin position="1167"/>
        <end position="1176"/>
    </location>
</feature>
<dbReference type="Pfam" id="PF00078">
    <property type="entry name" value="RVT_1"/>
    <property type="match status" value="1"/>
</dbReference>
<dbReference type="SUPFAM" id="SSF81383">
    <property type="entry name" value="F-box domain"/>
    <property type="match status" value="1"/>
</dbReference>
<dbReference type="Pfam" id="PF17917">
    <property type="entry name" value="RT_RNaseH"/>
    <property type="match status" value="1"/>
</dbReference>
<feature type="region of interest" description="Disordered" evidence="16">
    <location>
        <begin position="1243"/>
        <end position="1273"/>
    </location>
</feature>
<dbReference type="PROSITE" id="PS00141">
    <property type="entry name" value="ASP_PROTEASE"/>
    <property type="match status" value="1"/>
</dbReference>
<dbReference type="Pfam" id="PF00646">
    <property type="entry name" value="F-box"/>
    <property type="match status" value="1"/>
</dbReference>
<keyword evidence="10" id="KW-0460">Magnesium</keyword>
<dbReference type="CDD" id="cd01647">
    <property type="entry name" value="RT_LTR"/>
    <property type="match status" value="1"/>
</dbReference>
<feature type="compositionally biased region" description="Basic and acidic residues" evidence="16">
    <location>
        <begin position="652"/>
        <end position="664"/>
    </location>
</feature>
<keyword evidence="2" id="KW-0645">Protease</keyword>
<dbReference type="InterPro" id="IPR012337">
    <property type="entry name" value="RNaseH-like_sf"/>
</dbReference>
<organism evidence="20 21">
    <name type="scientific">Paspalum notatum var. saurae</name>
    <dbReference type="NCBI Taxonomy" id="547442"/>
    <lineage>
        <taxon>Eukaryota</taxon>
        <taxon>Viridiplantae</taxon>
        <taxon>Streptophyta</taxon>
        <taxon>Embryophyta</taxon>
        <taxon>Tracheophyta</taxon>
        <taxon>Spermatophyta</taxon>
        <taxon>Magnoliopsida</taxon>
        <taxon>Liliopsida</taxon>
        <taxon>Poales</taxon>
        <taxon>Poaceae</taxon>
        <taxon>PACMAD clade</taxon>
        <taxon>Panicoideae</taxon>
        <taxon>Andropogonodae</taxon>
        <taxon>Paspaleae</taxon>
        <taxon>Paspalinae</taxon>
        <taxon>Paspalum</taxon>
    </lineage>
</organism>
<keyword evidence="6" id="KW-0479">Metal-binding</keyword>
<dbReference type="PROSITE" id="PS50013">
    <property type="entry name" value="CHROMO_2"/>
    <property type="match status" value="1"/>
</dbReference>
<keyword evidence="4" id="KW-0548">Nucleotidyltransferase</keyword>
<evidence type="ECO:0000256" key="7">
    <source>
        <dbReference type="ARBA" id="ARBA00022750"/>
    </source>
</evidence>
<dbReference type="Gene3D" id="3.30.70.270">
    <property type="match status" value="2"/>
</dbReference>
<keyword evidence="8" id="KW-0255">Endonuclease</keyword>
<feature type="compositionally biased region" description="Pro residues" evidence="16">
    <location>
        <begin position="1177"/>
        <end position="1191"/>
    </location>
</feature>
<dbReference type="GO" id="GO:0004519">
    <property type="term" value="F:endonuclease activity"/>
    <property type="evidence" value="ECO:0007669"/>
    <property type="project" value="UniProtKB-KW"/>
</dbReference>
<evidence type="ECO:0000256" key="12">
    <source>
        <dbReference type="ARBA" id="ARBA00022918"/>
    </source>
</evidence>
<dbReference type="InterPro" id="IPR050951">
    <property type="entry name" value="Retrovirus_Pol_polyprotein"/>
</dbReference>
<dbReference type="InterPro" id="IPR055411">
    <property type="entry name" value="LRR_FXL15/At3g58940/PEG3-like"/>
</dbReference>
<dbReference type="SUPFAM" id="SSF50630">
    <property type="entry name" value="Acid proteases"/>
    <property type="match status" value="1"/>
</dbReference>
<reference evidence="20 21" key="1">
    <citation type="submission" date="2024-02" db="EMBL/GenBank/DDBJ databases">
        <title>High-quality chromosome-scale genome assembly of Pensacola bahiagrass (Paspalum notatum Flugge var. saurae).</title>
        <authorList>
            <person name="Vega J.M."/>
            <person name="Podio M."/>
            <person name="Orjuela J."/>
            <person name="Siena L.A."/>
            <person name="Pessino S.C."/>
            <person name="Combes M.C."/>
            <person name="Mariac C."/>
            <person name="Albertini E."/>
            <person name="Pupilli F."/>
            <person name="Ortiz J.P.A."/>
            <person name="Leblanc O."/>
        </authorList>
    </citation>
    <scope>NUCLEOTIDE SEQUENCE [LARGE SCALE GENOMIC DNA]</scope>
    <source>
        <strain evidence="20">R1</strain>
        <tissue evidence="20">Leaf</tissue>
    </source>
</reference>
<evidence type="ECO:0000256" key="2">
    <source>
        <dbReference type="ARBA" id="ARBA00022670"/>
    </source>
</evidence>
<evidence type="ECO:0000256" key="6">
    <source>
        <dbReference type="ARBA" id="ARBA00022723"/>
    </source>
</evidence>
<dbReference type="EMBL" id="CP144745">
    <property type="protein sequence ID" value="WVZ54743.1"/>
    <property type="molecule type" value="Genomic_DNA"/>
</dbReference>
<dbReference type="FunFam" id="3.30.70.270:FF:000020">
    <property type="entry name" value="Transposon Tf2-6 polyprotein-like Protein"/>
    <property type="match status" value="1"/>
</dbReference>
<dbReference type="GO" id="GO:0003964">
    <property type="term" value="F:RNA-directed DNA polymerase activity"/>
    <property type="evidence" value="ECO:0007669"/>
    <property type="project" value="UniProtKB-KW"/>
</dbReference>
<keyword evidence="14" id="KW-0238">DNA-binding</keyword>
<evidence type="ECO:0000256" key="14">
    <source>
        <dbReference type="ARBA" id="ARBA00023125"/>
    </source>
</evidence>
<feature type="domain" description="Reverse transcriptase" evidence="18">
    <location>
        <begin position="1636"/>
        <end position="1815"/>
    </location>
</feature>
<evidence type="ECO:0000313" key="21">
    <source>
        <dbReference type="Proteomes" id="UP001341281"/>
    </source>
</evidence>
<evidence type="ECO:0000256" key="3">
    <source>
        <dbReference type="ARBA" id="ARBA00022679"/>
    </source>
</evidence>
<dbReference type="InterPro" id="IPR016197">
    <property type="entry name" value="Chromo-like_dom_sf"/>
</dbReference>
<dbReference type="InterPro" id="IPR041588">
    <property type="entry name" value="Integrase_H2C2"/>
</dbReference>
<evidence type="ECO:0000256" key="15">
    <source>
        <dbReference type="ARBA" id="ARBA00023172"/>
    </source>
</evidence>
<evidence type="ECO:0000259" key="18">
    <source>
        <dbReference type="PROSITE" id="PS50878"/>
    </source>
</evidence>
<keyword evidence="3" id="KW-0808">Transferase</keyword>
<evidence type="ECO:0000256" key="4">
    <source>
        <dbReference type="ARBA" id="ARBA00022695"/>
    </source>
</evidence>
<dbReference type="FunFam" id="3.10.10.10:FF:000007">
    <property type="entry name" value="Retrovirus-related Pol polyprotein from transposon 17.6-like Protein"/>
    <property type="match status" value="1"/>
</dbReference>
<feature type="compositionally biased region" description="Low complexity" evidence="16">
    <location>
        <begin position="557"/>
        <end position="567"/>
    </location>
</feature>
<dbReference type="InterPro" id="IPR021109">
    <property type="entry name" value="Peptidase_aspartic_dom_sf"/>
</dbReference>
<dbReference type="Gene3D" id="1.10.340.70">
    <property type="match status" value="1"/>
</dbReference>
<dbReference type="SUPFAM" id="SSF54160">
    <property type="entry name" value="Chromo domain-like"/>
    <property type="match status" value="1"/>
</dbReference>
<dbReference type="Pfam" id="PF17921">
    <property type="entry name" value="Integrase_H2C2"/>
    <property type="match status" value="1"/>
</dbReference>
<dbReference type="PANTHER" id="PTHR37984">
    <property type="entry name" value="PROTEIN CBG26694"/>
    <property type="match status" value="1"/>
</dbReference>
<feature type="region of interest" description="Disordered" evidence="16">
    <location>
        <begin position="634"/>
        <end position="664"/>
    </location>
</feature>
<dbReference type="EC" id="2.7.7.49" evidence="1"/>
<proteinExistence type="predicted"/>
<feature type="domain" description="Integrase catalytic" evidence="19">
    <location>
        <begin position="2126"/>
        <end position="2288"/>
    </location>
</feature>
<keyword evidence="21" id="KW-1185">Reference proteome</keyword>
<evidence type="ECO:0000256" key="10">
    <source>
        <dbReference type="ARBA" id="ARBA00022842"/>
    </source>
</evidence>
<evidence type="ECO:0000256" key="9">
    <source>
        <dbReference type="ARBA" id="ARBA00022801"/>
    </source>
</evidence>
<feature type="compositionally biased region" description="Basic and acidic residues" evidence="16">
    <location>
        <begin position="1261"/>
        <end position="1273"/>
    </location>
</feature>
<dbReference type="Pfam" id="PF08284">
    <property type="entry name" value="RVP_2"/>
    <property type="match status" value="1"/>
</dbReference>
<evidence type="ECO:0000259" key="19">
    <source>
        <dbReference type="PROSITE" id="PS50994"/>
    </source>
</evidence>
<feature type="region of interest" description="Disordered" evidence="16">
    <location>
        <begin position="550"/>
        <end position="590"/>
    </location>
</feature>
<dbReference type="InterPro" id="IPR001810">
    <property type="entry name" value="F-box_dom"/>
</dbReference>
<dbReference type="Pfam" id="PF24758">
    <property type="entry name" value="LRR_At5g56370"/>
    <property type="match status" value="1"/>
</dbReference>
<dbReference type="InterPro" id="IPR001584">
    <property type="entry name" value="Integrase_cat-core"/>
</dbReference>
<dbReference type="SUPFAM" id="SSF56672">
    <property type="entry name" value="DNA/RNA polymerases"/>
    <property type="match status" value="2"/>
</dbReference>
<dbReference type="InterPro" id="IPR032675">
    <property type="entry name" value="LRR_dom_sf"/>
</dbReference>
<dbReference type="GO" id="GO:0046872">
    <property type="term" value="F:metal ion binding"/>
    <property type="evidence" value="ECO:0007669"/>
    <property type="project" value="UniProtKB-KW"/>
</dbReference>
<dbReference type="InterPro" id="IPR036397">
    <property type="entry name" value="RNaseH_sf"/>
</dbReference>
<dbReference type="GO" id="GO:0006508">
    <property type="term" value="P:proteolysis"/>
    <property type="evidence" value="ECO:0007669"/>
    <property type="project" value="UniProtKB-KW"/>
</dbReference>
<keyword evidence="7" id="KW-0064">Aspartyl protease</keyword>
<dbReference type="Proteomes" id="UP001341281">
    <property type="component" value="Chromosome 01"/>
</dbReference>
<dbReference type="InterPro" id="IPR001969">
    <property type="entry name" value="Aspartic_peptidase_AS"/>
</dbReference>
<dbReference type="Gene3D" id="3.30.420.10">
    <property type="entry name" value="Ribonuclease H-like superfamily/Ribonuclease H"/>
    <property type="match status" value="1"/>
</dbReference>
<dbReference type="GO" id="GO:0004190">
    <property type="term" value="F:aspartic-type endopeptidase activity"/>
    <property type="evidence" value="ECO:0007669"/>
    <property type="project" value="UniProtKB-KW"/>
</dbReference>
<accession>A0AAQ3SFI2</accession>
<keyword evidence="15" id="KW-0233">DNA recombination</keyword>
<dbReference type="InterPro" id="IPR036047">
    <property type="entry name" value="F-box-like_dom_sf"/>
</dbReference>
<gene>
    <name evidence="20" type="ORF">U9M48_005497</name>
</gene>
<dbReference type="InterPro" id="IPR041373">
    <property type="entry name" value="RT_RNaseH"/>
</dbReference>